<reference evidence="9" key="1">
    <citation type="submission" date="2023-05" db="EMBL/GenBank/DDBJ databases">
        <title>Cataloging the Phylogenetic Diversity of Human Bladder Bacteria.</title>
        <authorList>
            <person name="Du J."/>
        </authorList>
    </citation>
    <scope>NUCLEOTIDE SEQUENCE</scope>
    <source>
        <strain evidence="9">UMB1231</strain>
    </source>
</reference>
<dbReference type="InterPro" id="IPR000515">
    <property type="entry name" value="MetI-like"/>
</dbReference>
<dbReference type="PANTHER" id="PTHR30450:SF1">
    <property type="entry name" value="D-METHIONINE TRANSPORT SYSTEM PERMEASE PROTEIN METI-RELATED"/>
    <property type="match status" value="1"/>
</dbReference>
<evidence type="ECO:0000256" key="5">
    <source>
        <dbReference type="ARBA" id="ARBA00022989"/>
    </source>
</evidence>
<feature type="transmembrane region" description="Helical" evidence="7">
    <location>
        <begin position="149"/>
        <end position="171"/>
    </location>
</feature>
<accession>A0AAJ1Q7Q8</accession>
<feature type="transmembrane region" description="Helical" evidence="7">
    <location>
        <begin position="85"/>
        <end position="108"/>
    </location>
</feature>
<comment type="subcellular location">
    <subcellularLocation>
        <location evidence="1 7">Cell membrane</location>
        <topology evidence="1 7">Multi-pass membrane protein</topology>
    </subcellularLocation>
</comment>
<dbReference type="Pfam" id="PF00528">
    <property type="entry name" value="BPD_transp_1"/>
    <property type="match status" value="1"/>
</dbReference>
<evidence type="ECO:0000256" key="4">
    <source>
        <dbReference type="ARBA" id="ARBA00022692"/>
    </source>
</evidence>
<dbReference type="Proteomes" id="UP001229251">
    <property type="component" value="Unassembled WGS sequence"/>
</dbReference>
<keyword evidence="5 7" id="KW-1133">Transmembrane helix</keyword>
<keyword evidence="4 7" id="KW-0812">Transmembrane</keyword>
<evidence type="ECO:0000256" key="1">
    <source>
        <dbReference type="ARBA" id="ARBA00004651"/>
    </source>
</evidence>
<dbReference type="GO" id="GO:0048473">
    <property type="term" value="P:D-methionine transmembrane transport"/>
    <property type="evidence" value="ECO:0007669"/>
    <property type="project" value="TreeGrafter"/>
</dbReference>
<comment type="similarity">
    <text evidence="7">Belongs to the binding-protein-dependent transport system permease family.</text>
</comment>
<dbReference type="SUPFAM" id="SSF161098">
    <property type="entry name" value="MetI-like"/>
    <property type="match status" value="1"/>
</dbReference>
<evidence type="ECO:0000256" key="3">
    <source>
        <dbReference type="ARBA" id="ARBA00022475"/>
    </source>
</evidence>
<dbReference type="Gene3D" id="1.10.3720.10">
    <property type="entry name" value="MetI-like"/>
    <property type="match status" value="1"/>
</dbReference>
<keyword evidence="2 7" id="KW-0813">Transport</keyword>
<feature type="transmembrane region" description="Helical" evidence="7">
    <location>
        <begin position="55"/>
        <end position="79"/>
    </location>
</feature>
<dbReference type="PANTHER" id="PTHR30450">
    <property type="entry name" value="ABC TRANSPORTER PERMEASE"/>
    <property type="match status" value="1"/>
</dbReference>
<comment type="caution">
    <text evidence="9">The sequence shown here is derived from an EMBL/GenBank/DDBJ whole genome shotgun (WGS) entry which is preliminary data.</text>
</comment>
<organism evidence="9 10">
    <name type="scientific">Facklamia hominis</name>
    <dbReference type="NCBI Taxonomy" id="178214"/>
    <lineage>
        <taxon>Bacteria</taxon>
        <taxon>Bacillati</taxon>
        <taxon>Bacillota</taxon>
        <taxon>Bacilli</taxon>
        <taxon>Lactobacillales</taxon>
        <taxon>Aerococcaceae</taxon>
        <taxon>Facklamia</taxon>
    </lineage>
</organism>
<evidence type="ECO:0000313" key="9">
    <source>
        <dbReference type="EMBL" id="MDK7188085.1"/>
    </source>
</evidence>
<proteinExistence type="inferred from homology"/>
<dbReference type="CDD" id="cd06261">
    <property type="entry name" value="TM_PBP2"/>
    <property type="match status" value="1"/>
</dbReference>
<keyword evidence="3" id="KW-1003">Cell membrane</keyword>
<keyword evidence="6 7" id="KW-0472">Membrane</keyword>
<feature type="domain" description="ABC transmembrane type-1" evidence="8">
    <location>
        <begin position="16"/>
        <end position="210"/>
    </location>
</feature>
<dbReference type="EMBL" id="JASOOE010000024">
    <property type="protein sequence ID" value="MDK7188085.1"/>
    <property type="molecule type" value="Genomic_DNA"/>
</dbReference>
<evidence type="ECO:0000256" key="2">
    <source>
        <dbReference type="ARBA" id="ARBA00022448"/>
    </source>
</evidence>
<dbReference type="PROSITE" id="PS50928">
    <property type="entry name" value="ABC_TM1"/>
    <property type="match status" value="1"/>
</dbReference>
<dbReference type="GO" id="GO:0005886">
    <property type="term" value="C:plasma membrane"/>
    <property type="evidence" value="ECO:0007669"/>
    <property type="project" value="UniProtKB-SubCell"/>
</dbReference>
<dbReference type="InterPro" id="IPR035906">
    <property type="entry name" value="MetI-like_sf"/>
</dbReference>
<dbReference type="AlphaFoldDB" id="A0AAJ1Q7Q8"/>
<name>A0AAJ1Q7Q8_9LACT</name>
<evidence type="ECO:0000256" key="6">
    <source>
        <dbReference type="ARBA" id="ARBA00023136"/>
    </source>
</evidence>
<sequence length="218" mass="23772">MDQIIPLWSKLIGPATLETITIVSFTALIGCTIGFLLAMLLILWGPNGLTYNKKLYNLFNTILNLIRSMPLLILIIALIPVTRAVIGSIIGMKATIFTLSIACSAFTAKMFEGNFLSVNKQVIEAARSYGATDLQIFFKVIVRQCLPQLIYSVTLTVITYIAGSTIASSIGGGGLGAVAITYGYQSFNQFILYYAVVVLIILVNIVQFIGDLIYKKVK</sequence>
<dbReference type="RefSeq" id="WP_129753262.1">
    <property type="nucleotide sequence ID" value="NZ_CAUPDI010000052.1"/>
</dbReference>
<evidence type="ECO:0000259" key="8">
    <source>
        <dbReference type="PROSITE" id="PS50928"/>
    </source>
</evidence>
<gene>
    <name evidence="9" type="ORF">QP433_08895</name>
</gene>
<evidence type="ECO:0000256" key="7">
    <source>
        <dbReference type="RuleBase" id="RU363032"/>
    </source>
</evidence>
<evidence type="ECO:0000313" key="10">
    <source>
        <dbReference type="Proteomes" id="UP001229251"/>
    </source>
</evidence>
<protein>
    <submittedName>
        <fullName evidence="9">Methionine ABC transporter permease</fullName>
    </submittedName>
</protein>
<feature type="transmembrane region" description="Helical" evidence="7">
    <location>
        <begin position="20"/>
        <end position="43"/>
    </location>
</feature>
<feature type="transmembrane region" description="Helical" evidence="7">
    <location>
        <begin position="191"/>
        <end position="214"/>
    </location>
</feature>
<dbReference type="InterPro" id="IPR051322">
    <property type="entry name" value="AA_ABC_Transporter_Permease"/>
</dbReference>